<accession>A0A2W5TXN0</accession>
<evidence type="ECO:0000313" key="1">
    <source>
        <dbReference type="EMBL" id="PZR16115.1"/>
    </source>
</evidence>
<proteinExistence type="predicted"/>
<organism evidence="1 2">
    <name type="scientific">Archangium gephyra</name>
    <dbReference type="NCBI Taxonomy" id="48"/>
    <lineage>
        <taxon>Bacteria</taxon>
        <taxon>Pseudomonadati</taxon>
        <taxon>Myxococcota</taxon>
        <taxon>Myxococcia</taxon>
        <taxon>Myxococcales</taxon>
        <taxon>Cystobacterineae</taxon>
        <taxon>Archangiaceae</taxon>
        <taxon>Archangium</taxon>
    </lineage>
</organism>
<name>A0A2W5TXN0_9BACT</name>
<evidence type="ECO:0000313" key="2">
    <source>
        <dbReference type="Proteomes" id="UP000249061"/>
    </source>
</evidence>
<comment type="caution">
    <text evidence="1">The sequence shown here is derived from an EMBL/GenBank/DDBJ whole genome shotgun (WGS) entry which is preliminary data.</text>
</comment>
<protein>
    <recommendedName>
        <fullName evidence="3">Peptidase M28 domain-containing protein</fullName>
    </recommendedName>
</protein>
<reference evidence="1 2" key="1">
    <citation type="submission" date="2017-08" db="EMBL/GenBank/DDBJ databases">
        <title>Infants hospitalized years apart are colonized by the same room-sourced microbial strains.</title>
        <authorList>
            <person name="Brooks B."/>
            <person name="Olm M.R."/>
            <person name="Firek B.A."/>
            <person name="Baker R."/>
            <person name="Thomas B.C."/>
            <person name="Morowitz M.J."/>
            <person name="Banfield J.F."/>
        </authorList>
    </citation>
    <scope>NUCLEOTIDE SEQUENCE [LARGE SCALE GENOMIC DNA]</scope>
    <source>
        <strain evidence="1">S2_003_000_R2_14</strain>
    </source>
</reference>
<sequence length="187" mass="20178">MVSMPGRSYAGPAVAADAAVVNALRADVTQLAVVIGERNAVNRPEKVVAMLALETMGYFSDEKNTQHSPWPFSTFYPTEGNFIAFVADTTSRALVRDVVSTFRQQSTLASEGASVPAAIEGIDWSDHGPYWRAGSVALMVTDTAPFRNPNYHHESDVPDTLDFTRLAHVAVGLRRVVAKLASVDGVQ</sequence>
<dbReference type="Proteomes" id="UP000249061">
    <property type="component" value="Unassembled WGS sequence"/>
</dbReference>
<dbReference type="EMBL" id="QFQP01000004">
    <property type="protein sequence ID" value="PZR16115.1"/>
    <property type="molecule type" value="Genomic_DNA"/>
</dbReference>
<gene>
    <name evidence="1" type="ORF">DI536_07440</name>
</gene>
<evidence type="ECO:0008006" key="3">
    <source>
        <dbReference type="Google" id="ProtNLM"/>
    </source>
</evidence>
<dbReference type="AlphaFoldDB" id="A0A2W5TXN0"/>
<dbReference type="SUPFAM" id="SSF53187">
    <property type="entry name" value="Zn-dependent exopeptidases"/>
    <property type="match status" value="1"/>
</dbReference>
<dbReference type="Gene3D" id="3.40.630.10">
    <property type="entry name" value="Zn peptidases"/>
    <property type="match status" value="1"/>
</dbReference>